<comment type="caution">
    <text evidence="1">The sequence shown here is derived from an EMBL/GenBank/DDBJ whole genome shotgun (WGS) entry which is preliminary data.</text>
</comment>
<dbReference type="EMBL" id="BTRK01000006">
    <property type="protein sequence ID" value="GMR58025.1"/>
    <property type="molecule type" value="Genomic_DNA"/>
</dbReference>
<accession>A0AAN5D8K7</accession>
<keyword evidence="2" id="KW-1185">Reference proteome</keyword>
<proteinExistence type="predicted"/>
<dbReference type="Proteomes" id="UP001328107">
    <property type="component" value="Unassembled WGS sequence"/>
</dbReference>
<sequence>MVGADRGMNPNDGMMVDEICGVREGRRKGAGRGDLLVLRPRRLTPVLLLHRPEGLTLEVGIGSVVGGVDRALLARNLKFSCPLLVELLGDHCLVLQFLLAILEHRLEVVGGVASLVLGAVEHVFLVADAVLLRLVLAGELGRVLELLETALLGGESHGAGIWRLAVGRQHVVRLDLLSVLELSILGQLLVALSSACGHVLGAELEGASRHCFRVPSCDASEQIRVIHGDSIL</sequence>
<feature type="non-terminal residue" evidence="1">
    <location>
        <position position="232"/>
    </location>
</feature>
<evidence type="ECO:0000313" key="2">
    <source>
        <dbReference type="Proteomes" id="UP001328107"/>
    </source>
</evidence>
<organism evidence="1 2">
    <name type="scientific">Pristionchus mayeri</name>
    <dbReference type="NCBI Taxonomy" id="1317129"/>
    <lineage>
        <taxon>Eukaryota</taxon>
        <taxon>Metazoa</taxon>
        <taxon>Ecdysozoa</taxon>
        <taxon>Nematoda</taxon>
        <taxon>Chromadorea</taxon>
        <taxon>Rhabditida</taxon>
        <taxon>Rhabditina</taxon>
        <taxon>Diplogasteromorpha</taxon>
        <taxon>Diplogasteroidea</taxon>
        <taxon>Neodiplogasteridae</taxon>
        <taxon>Pristionchus</taxon>
    </lineage>
</organism>
<reference evidence="2" key="1">
    <citation type="submission" date="2022-10" db="EMBL/GenBank/DDBJ databases">
        <title>Genome assembly of Pristionchus species.</title>
        <authorList>
            <person name="Yoshida K."/>
            <person name="Sommer R.J."/>
        </authorList>
    </citation>
    <scope>NUCLEOTIDE SEQUENCE [LARGE SCALE GENOMIC DNA]</scope>
    <source>
        <strain evidence="2">RS5460</strain>
    </source>
</reference>
<name>A0AAN5D8K7_9BILA</name>
<evidence type="ECO:0000313" key="1">
    <source>
        <dbReference type="EMBL" id="GMR58025.1"/>
    </source>
</evidence>
<dbReference type="AlphaFoldDB" id="A0AAN5D8K7"/>
<gene>
    <name evidence="1" type="ORF">PMAYCL1PPCAC_28220</name>
</gene>
<protein>
    <submittedName>
        <fullName evidence="1">Uncharacterized protein</fullName>
    </submittedName>
</protein>